<feature type="transmembrane region" description="Helical" evidence="1">
    <location>
        <begin position="45"/>
        <end position="67"/>
    </location>
</feature>
<evidence type="ECO:0000313" key="2">
    <source>
        <dbReference type="EMBL" id="CAB5001328.1"/>
    </source>
</evidence>
<sequence length="100" mass="10968">MSVWLSEYGISTKIFAAVEISSSLIYGASSAKAVSKHFRKQKLSVLFWGFIAFVSYITPDAYVLINGRTLPTIYYVVIVFLAVSFGAYAVVVIAKTARST</sequence>
<accession>A0A6J7P8J1</accession>
<keyword evidence="1" id="KW-0472">Membrane</keyword>
<evidence type="ECO:0000256" key="1">
    <source>
        <dbReference type="SAM" id="Phobius"/>
    </source>
</evidence>
<name>A0A6J7P8J1_9ZZZZ</name>
<reference evidence="2" key="1">
    <citation type="submission" date="2020-05" db="EMBL/GenBank/DDBJ databases">
        <authorList>
            <person name="Chiriac C."/>
            <person name="Salcher M."/>
            <person name="Ghai R."/>
            <person name="Kavagutti S V."/>
        </authorList>
    </citation>
    <scope>NUCLEOTIDE SEQUENCE</scope>
</reference>
<organism evidence="2">
    <name type="scientific">freshwater metagenome</name>
    <dbReference type="NCBI Taxonomy" id="449393"/>
    <lineage>
        <taxon>unclassified sequences</taxon>
        <taxon>metagenomes</taxon>
        <taxon>ecological metagenomes</taxon>
    </lineage>
</organism>
<protein>
    <submittedName>
        <fullName evidence="2">Unannotated protein</fullName>
    </submittedName>
</protein>
<gene>
    <name evidence="2" type="ORF">UFOPK4020_00838</name>
</gene>
<keyword evidence="1" id="KW-1133">Transmembrane helix</keyword>
<keyword evidence="1" id="KW-0812">Transmembrane</keyword>
<dbReference type="EMBL" id="CAFBOV010000156">
    <property type="protein sequence ID" value="CAB5001328.1"/>
    <property type="molecule type" value="Genomic_DNA"/>
</dbReference>
<proteinExistence type="predicted"/>
<feature type="transmembrane region" description="Helical" evidence="1">
    <location>
        <begin position="73"/>
        <end position="94"/>
    </location>
</feature>
<dbReference type="AlphaFoldDB" id="A0A6J7P8J1"/>